<gene>
    <name evidence="1" type="primary">ung</name>
    <name evidence="1" type="ORF">NCTC13315_00848</name>
</gene>
<sequence length="243" mass="27871">MHHLIANTHPTWHAILEKSLACMDNDYLDQIQQQTDWLPGLEKLFAAFKWPLTNIQYILLGESPYPRAESANGYAFWDNAVNAIWSAKGLSKEVNRATSLRNFIKMLLLARGDLKPDDLSQDAIAKLNKTHYCQTAHDLFLTMLNKGFLLLNATLVLSQPVRLHAKQWRPFMASLLTQLADYNSSIQLILFGYFAAQVPETALFKGLRSEHPYNISFITNPEVLDFFRPLDLLNCYEQSKNRK</sequence>
<dbReference type="Proteomes" id="UP000254968">
    <property type="component" value="Unassembled WGS sequence"/>
</dbReference>
<dbReference type="EMBL" id="UGNV01000001">
    <property type="protein sequence ID" value="STX28319.1"/>
    <property type="molecule type" value="Genomic_DNA"/>
</dbReference>
<keyword evidence="1" id="KW-0326">Glycosidase</keyword>
<dbReference type="Gene3D" id="3.40.470.10">
    <property type="entry name" value="Uracil-DNA glycosylase-like domain"/>
    <property type="match status" value="1"/>
</dbReference>
<keyword evidence="1" id="KW-0378">Hydrolase</keyword>
<reference evidence="1 2" key="1">
    <citation type="submission" date="2018-06" db="EMBL/GenBank/DDBJ databases">
        <authorList>
            <consortium name="Pathogen Informatics"/>
            <person name="Doyle S."/>
        </authorList>
    </citation>
    <scope>NUCLEOTIDE SEQUENCE [LARGE SCALE GENOMIC DNA]</scope>
    <source>
        <strain evidence="1 2">NCTC13315</strain>
    </source>
</reference>
<protein>
    <submittedName>
        <fullName evidence="1">Uracil-DNA glycosylase</fullName>
        <ecNumber evidence="1">3.2.2.-</ecNumber>
    </submittedName>
</protein>
<dbReference type="SUPFAM" id="SSF52141">
    <property type="entry name" value="Uracil-DNA glycosylase-like"/>
    <property type="match status" value="1"/>
</dbReference>
<keyword evidence="2" id="KW-1185">Reference proteome</keyword>
<evidence type="ECO:0000313" key="1">
    <source>
        <dbReference type="EMBL" id="STX28319.1"/>
    </source>
</evidence>
<organism evidence="1 2">
    <name type="scientific">Legionella beliardensis</name>
    <dbReference type="NCBI Taxonomy" id="91822"/>
    <lineage>
        <taxon>Bacteria</taxon>
        <taxon>Pseudomonadati</taxon>
        <taxon>Pseudomonadota</taxon>
        <taxon>Gammaproteobacteria</taxon>
        <taxon>Legionellales</taxon>
        <taxon>Legionellaceae</taxon>
        <taxon>Legionella</taxon>
    </lineage>
</organism>
<accession>A0A378HZG1</accession>
<evidence type="ECO:0000313" key="2">
    <source>
        <dbReference type="Proteomes" id="UP000254968"/>
    </source>
</evidence>
<dbReference type="GO" id="GO:0016798">
    <property type="term" value="F:hydrolase activity, acting on glycosyl bonds"/>
    <property type="evidence" value="ECO:0007669"/>
    <property type="project" value="UniProtKB-KW"/>
</dbReference>
<dbReference type="EC" id="3.2.2.-" evidence="1"/>
<dbReference type="InterPro" id="IPR036895">
    <property type="entry name" value="Uracil-DNA_glycosylase-like_sf"/>
</dbReference>
<name>A0A378HZG1_9GAMM</name>
<proteinExistence type="predicted"/>
<dbReference type="AlphaFoldDB" id="A0A378HZG1"/>